<dbReference type="Gene3D" id="1.10.10.10">
    <property type="entry name" value="Winged helix-like DNA-binding domain superfamily/Winged helix DNA-binding domain"/>
    <property type="match status" value="1"/>
</dbReference>
<dbReference type="InterPro" id="IPR041614">
    <property type="entry name" value="DprA_WH"/>
</dbReference>
<dbReference type="InterPro" id="IPR057666">
    <property type="entry name" value="DrpA_SLOG"/>
</dbReference>
<feature type="domain" description="DprA winged helix" evidence="3">
    <location>
        <begin position="127"/>
        <end position="177"/>
    </location>
</feature>
<sequence length="186" mass="19924">MAPPCNARLYNEIAEGGGAIVSEMPLGLRPNKGLFPARNRIISGLSLGVLVTEGADDSGALITARNAAEQGREVFAVPGPITSLYSRGPARLLKNGAKLVESVEDILDELNIGYPGNPGYGGNLKKPQGDTKEEQKIIDLLADRQMHIDELVRQLELTIQVVGSTITVLEMRGVVKEYGDKVYGLV</sequence>
<comment type="similarity">
    <text evidence="1">Belongs to the DprA/Smf family.</text>
</comment>
<dbReference type="GO" id="GO:0009294">
    <property type="term" value="P:DNA-mediated transformation"/>
    <property type="evidence" value="ECO:0007669"/>
    <property type="project" value="InterPro"/>
</dbReference>
<comment type="caution">
    <text evidence="4">The sequence shown here is derived from an EMBL/GenBank/DDBJ whole genome shotgun (WGS) entry which is preliminary data.</text>
</comment>
<dbReference type="SUPFAM" id="SSF102405">
    <property type="entry name" value="MCP/YpsA-like"/>
    <property type="match status" value="1"/>
</dbReference>
<organism evidence="4 5">
    <name type="scientific">Candidatus Gottesmanbacteria bacterium RIFCSPLOWO2_01_FULL_46_9</name>
    <dbReference type="NCBI Taxonomy" id="1798394"/>
    <lineage>
        <taxon>Bacteria</taxon>
        <taxon>Candidatus Gottesmaniibacteriota</taxon>
    </lineage>
</organism>
<dbReference type="InterPro" id="IPR003488">
    <property type="entry name" value="DprA"/>
</dbReference>
<dbReference type="Proteomes" id="UP000176450">
    <property type="component" value="Unassembled WGS sequence"/>
</dbReference>
<dbReference type="PANTHER" id="PTHR43022">
    <property type="entry name" value="PROTEIN SMF"/>
    <property type="match status" value="1"/>
</dbReference>
<accession>A0A1F6B129</accession>
<gene>
    <name evidence="4" type="ORF">A3A63_02740</name>
</gene>
<protein>
    <submittedName>
        <fullName evidence="4">Uncharacterized protein</fullName>
    </submittedName>
</protein>
<name>A0A1F6B129_9BACT</name>
<dbReference type="Pfam" id="PF17782">
    <property type="entry name" value="WHD_DprA"/>
    <property type="match status" value="1"/>
</dbReference>
<dbReference type="InterPro" id="IPR036388">
    <property type="entry name" value="WH-like_DNA-bd_sf"/>
</dbReference>
<evidence type="ECO:0000313" key="4">
    <source>
        <dbReference type="EMBL" id="OGG30452.1"/>
    </source>
</evidence>
<evidence type="ECO:0000256" key="1">
    <source>
        <dbReference type="ARBA" id="ARBA00006525"/>
    </source>
</evidence>
<dbReference type="Gene3D" id="3.40.50.450">
    <property type="match status" value="1"/>
</dbReference>
<evidence type="ECO:0000259" key="2">
    <source>
        <dbReference type="Pfam" id="PF02481"/>
    </source>
</evidence>
<evidence type="ECO:0000259" key="3">
    <source>
        <dbReference type="Pfam" id="PF17782"/>
    </source>
</evidence>
<reference evidence="4 5" key="1">
    <citation type="journal article" date="2016" name="Nat. Commun.">
        <title>Thousands of microbial genomes shed light on interconnected biogeochemical processes in an aquifer system.</title>
        <authorList>
            <person name="Anantharaman K."/>
            <person name="Brown C.T."/>
            <person name="Hug L.A."/>
            <person name="Sharon I."/>
            <person name="Castelle C.J."/>
            <person name="Probst A.J."/>
            <person name="Thomas B.C."/>
            <person name="Singh A."/>
            <person name="Wilkins M.J."/>
            <person name="Karaoz U."/>
            <person name="Brodie E.L."/>
            <person name="Williams K.H."/>
            <person name="Hubbard S.S."/>
            <person name="Banfield J.F."/>
        </authorList>
    </citation>
    <scope>NUCLEOTIDE SEQUENCE [LARGE SCALE GENOMIC DNA]</scope>
</reference>
<proteinExistence type="inferred from homology"/>
<dbReference type="Pfam" id="PF02481">
    <property type="entry name" value="DNA_processg_A"/>
    <property type="match status" value="1"/>
</dbReference>
<dbReference type="EMBL" id="MFJX01000038">
    <property type="protein sequence ID" value="OGG30452.1"/>
    <property type="molecule type" value="Genomic_DNA"/>
</dbReference>
<feature type="domain" description="Smf/DprA SLOG" evidence="2">
    <location>
        <begin position="3"/>
        <end position="110"/>
    </location>
</feature>
<dbReference type="AlphaFoldDB" id="A0A1F6B129"/>
<dbReference type="PANTHER" id="PTHR43022:SF1">
    <property type="entry name" value="PROTEIN SMF"/>
    <property type="match status" value="1"/>
</dbReference>
<evidence type="ECO:0000313" key="5">
    <source>
        <dbReference type="Proteomes" id="UP000176450"/>
    </source>
</evidence>